<feature type="compositionally biased region" description="Low complexity" evidence="1">
    <location>
        <begin position="366"/>
        <end position="377"/>
    </location>
</feature>
<protein>
    <submittedName>
        <fullName evidence="2">Uncharacterized protein</fullName>
    </submittedName>
</protein>
<gene>
    <name evidence="2" type="ORF">CYMTET_53472</name>
</gene>
<dbReference type="Proteomes" id="UP001190700">
    <property type="component" value="Unassembled WGS sequence"/>
</dbReference>
<dbReference type="AlphaFoldDB" id="A0AAE0BH56"/>
<comment type="caution">
    <text evidence="2">The sequence shown here is derived from an EMBL/GenBank/DDBJ whole genome shotgun (WGS) entry which is preliminary data.</text>
</comment>
<evidence type="ECO:0000313" key="3">
    <source>
        <dbReference type="Proteomes" id="UP001190700"/>
    </source>
</evidence>
<reference evidence="2 3" key="1">
    <citation type="journal article" date="2015" name="Genome Biol. Evol.">
        <title>Comparative Genomics of a Bacterivorous Green Alga Reveals Evolutionary Causalities and Consequences of Phago-Mixotrophic Mode of Nutrition.</title>
        <authorList>
            <person name="Burns J.A."/>
            <person name="Paasch A."/>
            <person name="Narechania A."/>
            <person name="Kim E."/>
        </authorList>
    </citation>
    <scope>NUCLEOTIDE SEQUENCE [LARGE SCALE GENOMIC DNA]</scope>
    <source>
        <strain evidence="2 3">PLY_AMNH</strain>
    </source>
</reference>
<evidence type="ECO:0000256" key="1">
    <source>
        <dbReference type="SAM" id="MobiDB-lite"/>
    </source>
</evidence>
<keyword evidence="3" id="KW-1185">Reference proteome</keyword>
<sequence>MRPLMVEALPKGRYAPSVLSHEQEMEVRLLERAHVAAEKLKAVVDKFIPLAETPPLEVVQLQELVGKPVAEWTDMEQWGTLVYAHALDTKTRERMEHILSDLQAVLTARRTDILSGLKQLWRKCGTDPMHCKKVEAFANSGLSKSVFIVLSKEMTKLKSELLPHLTSAYASLETLWKQLNIPQHQREVYPDPATLPDLMENELELEQRVEKYNQEVGRLVYATTIVQNFKEQISEMQTARAAEQKSQIAEERVKSFHKGYSKGVHKLHVMVNAIFSVKSLKPSSGPGAEEVEEIEDAELDAEWLNRETAEVHRNVESLSRESSKRMIQVGQRFQEGRHLLAVLGWHEKQSEMEPFNITKVPPPPSSATLPSPLSSPPCTHSPSRTCILSSPHVLFIAHVGM</sequence>
<feature type="region of interest" description="Disordered" evidence="1">
    <location>
        <begin position="355"/>
        <end position="377"/>
    </location>
</feature>
<dbReference type="EMBL" id="LGRX02035065">
    <property type="protein sequence ID" value="KAK3236387.1"/>
    <property type="molecule type" value="Genomic_DNA"/>
</dbReference>
<evidence type="ECO:0000313" key="2">
    <source>
        <dbReference type="EMBL" id="KAK3236387.1"/>
    </source>
</evidence>
<name>A0AAE0BH56_9CHLO</name>
<proteinExistence type="predicted"/>
<accession>A0AAE0BH56</accession>
<organism evidence="2 3">
    <name type="scientific">Cymbomonas tetramitiformis</name>
    <dbReference type="NCBI Taxonomy" id="36881"/>
    <lineage>
        <taxon>Eukaryota</taxon>
        <taxon>Viridiplantae</taxon>
        <taxon>Chlorophyta</taxon>
        <taxon>Pyramimonadophyceae</taxon>
        <taxon>Pyramimonadales</taxon>
        <taxon>Pyramimonadaceae</taxon>
        <taxon>Cymbomonas</taxon>
    </lineage>
</organism>